<dbReference type="Proteomes" id="UP000245880">
    <property type="component" value="Unassembled WGS sequence"/>
</dbReference>
<evidence type="ECO:0000313" key="2">
    <source>
        <dbReference type="Proteomes" id="UP000245880"/>
    </source>
</evidence>
<evidence type="ECO:0000313" key="1">
    <source>
        <dbReference type="EMBL" id="PWJ58169.1"/>
    </source>
</evidence>
<reference evidence="1 2" key="1">
    <citation type="submission" date="2018-03" db="EMBL/GenBank/DDBJ databases">
        <title>Genomic Encyclopedia of Archaeal and Bacterial Type Strains, Phase II (KMG-II): from individual species to whole genera.</title>
        <authorList>
            <person name="Goeker M."/>
        </authorList>
    </citation>
    <scope>NUCLEOTIDE SEQUENCE [LARGE SCALE GENOMIC DNA]</scope>
    <source>
        <strain evidence="1 2">DSM 100346</strain>
    </source>
</reference>
<evidence type="ECO:0008006" key="3">
    <source>
        <dbReference type="Google" id="ProtNLM"/>
    </source>
</evidence>
<protein>
    <recommendedName>
        <fullName evidence="3">Neutral/alkaline ceramidase-like enzyme</fullName>
    </recommendedName>
</protein>
<sequence length="459" mass="49518">MSPSNHSTLYAGAAQVKTTPVLGTRINGDFVTHYATQIHDDLFSKALVFKQGATHLAFVMVDICIMPKDFVDSVKAEITKATGILGSNILIASTHTHAAGAVAEVHLGAADLAYTKRLPGLIVASVQQALQRLAPAQVAFGHIVAPEHLRCRRYEMVPDYQPLNPVTGGLDAVKTNPFGDEDSIRKSIAPTDPGLGYLAVKGLDGSWISLLANYSLHYVGDWPNGTISADYFGVFSKEMAHLLQADADFVGMMSNGTSGDVNIWDFQDNTGYPLGHFEKSDFIGKDLAKRVSESIPDLAWQTNACLEALLEVPAIPIIKPDSQAVAAAKELLIGTDFRSIQPTAAGLRKIYAREQILLNELAPTRDCPVQAFRIGDGIIGALAGEFFSETGLYLKNQAPVNSYFTITMANGNVGYVPPAREKMLGGYETWLCRYSCLEPDAEATIRTTLKGLIDNLSLG</sequence>
<dbReference type="EMBL" id="QGDT01000004">
    <property type="protein sequence ID" value="PWJ58169.1"/>
    <property type="molecule type" value="Genomic_DNA"/>
</dbReference>
<dbReference type="OrthoDB" id="337762at2"/>
<proteinExistence type="predicted"/>
<name>A0A316ALP3_9BACT</name>
<dbReference type="AlphaFoldDB" id="A0A316ALP3"/>
<gene>
    <name evidence="1" type="ORF">CLV98_10426</name>
</gene>
<keyword evidence="2" id="KW-1185">Reference proteome</keyword>
<accession>A0A316ALP3</accession>
<comment type="caution">
    <text evidence="1">The sequence shown here is derived from an EMBL/GenBank/DDBJ whole genome shotgun (WGS) entry which is preliminary data.</text>
</comment>
<dbReference type="RefSeq" id="WP_109674058.1">
    <property type="nucleotide sequence ID" value="NZ_QGDT01000004.1"/>
</dbReference>
<organism evidence="1 2">
    <name type="scientific">Dyadobacter jejuensis</name>
    <dbReference type="NCBI Taxonomy" id="1082580"/>
    <lineage>
        <taxon>Bacteria</taxon>
        <taxon>Pseudomonadati</taxon>
        <taxon>Bacteroidota</taxon>
        <taxon>Cytophagia</taxon>
        <taxon>Cytophagales</taxon>
        <taxon>Spirosomataceae</taxon>
        <taxon>Dyadobacter</taxon>
    </lineage>
</organism>